<evidence type="ECO:0000313" key="4">
    <source>
        <dbReference type="EMBL" id="KVK76065.1"/>
    </source>
</evidence>
<dbReference type="PANTHER" id="PTHR30290:SF38">
    <property type="entry name" value="D,D-DIPEPTIDE-BINDING PERIPLASMIC PROTEIN DDPA-RELATED"/>
    <property type="match status" value="1"/>
</dbReference>
<keyword evidence="2" id="KW-0732">Signal</keyword>
<dbReference type="InterPro" id="IPR039424">
    <property type="entry name" value="SBP_5"/>
</dbReference>
<dbReference type="Gene3D" id="3.40.190.10">
    <property type="entry name" value="Periplasmic binding protein-like II"/>
    <property type="match status" value="1"/>
</dbReference>
<dbReference type="InterPro" id="IPR030678">
    <property type="entry name" value="Peptide/Ni-bd"/>
</dbReference>
<evidence type="ECO:0000256" key="1">
    <source>
        <dbReference type="ARBA" id="ARBA00005695"/>
    </source>
</evidence>
<protein>
    <submittedName>
        <fullName evidence="4">Oligopeptide ABC transpoter oligopeptide-binding protein</fullName>
    </submittedName>
</protein>
<dbReference type="GO" id="GO:0043190">
    <property type="term" value="C:ATP-binding cassette (ABC) transporter complex"/>
    <property type="evidence" value="ECO:0007669"/>
    <property type="project" value="InterPro"/>
</dbReference>
<evidence type="ECO:0000259" key="3">
    <source>
        <dbReference type="Pfam" id="PF00496"/>
    </source>
</evidence>
<evidence type="ECO:0000313" key="5">
    <source>
        <dbReference type="Proteomes" id="UP000069001"/>
    </source>
</evidence>
<dbReference type="GO" id="GO:1904680">
    <property type="term" value="F:peptide transmembrane transporter activity"/>
    <property type="evidence" value="ECO:0007669"/>
    <property type="project" value="TreeGrafter"/>
</dbReference>
<dbReference type="Proteomes" id="UP000069001">
    <property type="component" value="Unassembled WGS sequence"/>
</dbReference>
<dbReference type="SUPFAM" id="SSF53850">
    <property type="entry name" value="Periplasmic binding protein-like II"/>
    <property type="match status" value="1"/>
</dbReference>
<dbReference type="Pfam" id="PF00496">
    <property type="entry name" value="SBP_bac_5"/>
    <property type="match status" value="1"/>
</dbReference>
<accession>A0A103Z9K0</accession>
<evidence type="ECO:0000256" key="2">
    <source>
        <dbReference type="ARBA" id="ARBA00022729"/>
    </source>
</evidence>
<dbReference type="PANTHER" id="PTHR30290">
    <property type="entry name" value="PERIPLASMIC BINDING COMPONENT OF ABC TRANSPORTER"/>
    <property type="match status" value="1"/>
</dbReference>
<dbReference type="Gene3D" id="3.90.76.10">
    <property type="entry name" value="Dipeptide-binding Protein, Domain 1"/>
    <property type="match status" value="1"/>
</dbReference>
<comment type="similarity">
    <text evidence="1">Belongs to the bacterial solute-binding protein 5 family.</text>
</comment>
<comment type="caution">
    <text evidence="4">The sequence shown here is derived from an EMBL/GenBank/DDBJ whole genome shotgun (WGS) entry which is preliminary data.</text>
</comment>
<dbReference type="GO" id="GO:0015833">
    <property type="term" value="P:peptide transport"/>
    <property type="evidence" value="ECO:0007669"/>
    <property type="project" value="TreeGrafter"/>
</dbReference>
<dbReference type="AlphaFoldDB" id="A0A103Z9K0"/>
<sequence length="476" mass="52520">MSRYPVQIDPVMLNDTATRRVSTSMFDTLIAFDHANKMRLKPALATSWQRVGPDALRVNLRKGVRFHDGGEMTAADVAFSLSPERLLGPNRAGQTVAMQTLQPIAGVDVIDDHTVVVRTSGPDLLLEQRLAGWSSEIVSKRAFNAAGSWAKWLAAPVGTGPYAIVSKRTDVAVKLKAFDDHWAGRPPFKTVDFMIIPEASSRVNALLAGDVDIITDVAPDQFSAVRGNSATEIAGGAVQNIRSLAIDTTGPVLQDARIRRAMSLAIDRKLLIDSLWEGRLSVPRGWQFASFGDYFIAERPAVKYDPAAARKLLAEAKYTGTPISYRLLNDYYPNQVSGAQAMIAMWKSVGLNVEIHMMENFSQIQKAPINAIYDNSTTAILQDHMGCPWRVFGPQGELTTLQEWSNKTYMDLGRQAQVTPDKTQRRQTVAGMLEILDNDMPAIILHTSGQFYGKRKNINWRTGQTLDMNFGPGWAA</sequence>
<dbReference type="EMBL" id="LOYH01000089">
    <property type="protein sequence ID" value="KVK76065.1"/>
    <property type="molecule type" value="Genomic_DNA"/>
</dbReference>
<dbReference type="GO" id="GO:0030288">
    <property type="term" value="C:outer membrane-bounded periplasmic space"/>
    <property type="evidence" value="ECO:0007669"/>
    <property type="project" value="UniProtKB-ARBA"/>
</dbReference>
<name>A0A103Z9K0_BURCE</name>
<reference evidence="4 5" key="1">
    <citation type="submission" date="2015-11" db="EMBL/GenBank/DDBJ databases">
        <title>Expanding the genomic diversity of Burkholderia species for the development of highly accurate diagnostics.</title>
        <authorList>
            <person name="Sahl J."/>
            <person name="Keim P."/>
            <person name="Wagner D."/>
        </authorList>
    </citation>
    <scope>NUCLEOTIDE SEQUENCE [LARGE SCALE GENOMIC DNA]</scope>
    <source>
        <strain evidence="4 5">MSMB1302</strain>
    </source>
</reference>
<dbReference type="Gene3D" id="3.10.105.10">
    <property type="entry name" value="Dipeptide-binding Protein, Domain 3"/>
    <property type="match status" value="1"/>
</dbReference>
<proteinExistence type="inferred from homology"/>
<dbReference type="PIRSF" id="PIRSF002741">
    <property type="entry name" value="MppA"/>
    <property type="match status" value="1"/>
</dbReference>
<dbReference type="InterPro" id="IPR000914">
    <property type="entry name" value="SBP_5_dom"/>
</dbReference>
<organism evidence="4 5">
    <name type="scientific">Burkholderia cepacia</name>
    <name type="common">Pseudomonas cepacia</name>
    <dbReference type="NCBI Taxonomy" id="292"/>
    <lineage>
        <taxon>Bacteria</taxon>
        <taxon>Pseudomonadati</taxon>
        <taxon>Pseudomonadota</taxon>
        <taxon>Betaproteobacteria</taxon>
        <taxon>Burkholderiales</taxon>
        <taxon>Burkholderiaceae</taxon>
        <taxon>Burkholderia</taxon>
        <taxon>Burkholderia cepacia complex</taxon>
    </lineage>
</organism>
<feature type="domain" description="Solute-binding protein family 5" evidence="3">
    <location>
        <begin position="40"/>
        <end position="380"/>
    </location>
</feature>
<gene>
    <name evidence="4" type="ORF">WS90_25305</name>
</gene>